<keyword evidence="2" id="KW-0507">mRNA processing</keyword>
<comment type="similarity">
    <text evidence="8">Belongs to the CWC16 family. YJU2 subfamily.</text>
</comment>
<dbReference type="Pfam" id="PF04502">
    <property type="entry name" value="Saf4_Yju2"/>
    <property type="match status" value="1"/>
</dbReference>
<dbReference type="PANTHER" id="PTHR12111:SF1">
    <property type="entry name" value="SPLICING FACTOR YJU2"/>
    <property type="match status" value="1"/>
</dbReference>
<evidence type="ECO:0000256" key="2">
    <source>
        <dbReference type="ARBA" id="ARBA00022664"/>
    </source>
</evidence>
<evidence type="ECO:0000256" key="5">
    <source>
        <dbReference type="ARBA" id="ARBA00022833"/>
    </source>
</evidence>
<evidence type="ECO:0000256" key="1">
    <source>
        <dbReference type="ARBA" id="ARBA00004123"/>
    </source>
</evidence>
<accession>A2ZUW6</accession>
<evidence type="ECO:0000256" key="8">
    <source>
        <dbReference type="HAMAP-Rule" id="MF_03226"/>
    </source>
</evidence>
<evidence type="ECO:0000256" key="9">
    <source>
        <dbReference type="SAM" id="MobiDB-lite"/>
    </source>
</evidence>
<keyword evidence="5 8" id="KW-0862">Zinc</keyword>
<evidence type="ECO:0000256" key="6">
    <source>
        <dbReference type="ARBA" id="ARBA00023187"/>
    </source>
</evidence>
<comment type="function">
    <text evidence="8">Part of the spliceosome which catalyzes two sequential transesterification reactions, first the excision of the non-coding intron from pre-mRNA and then the ligation of the coding exons to form the mature mRNA. Plays a role in stabilizing the structure of the spliceosome catalytic core and docking of the branch helix into the active site, producing 5'-exon and lariat intron-3'-intermediates.</text>
</comment>
<sequence>MGKRKVAEQVTTLRTFDPSKIPRRRQPKNQQIKVRMMLPMSIRCGTCGTYIYKGTKFNSRKEDVEGEKYLGIQIFRFYFKCTKCSAEITFKTDPQNSDYTVESGASRNFEPWREEDEVADREKRKRDEEEMGDAMRALENRAMDSKQDMDILAALEEMRSMKSRHAGVTVDQMLEILKRSAHDKNSQDYVKRIEDDDDDDEDLVIPGQSSSTSKMNGSSQSVSNATDVLTKTSGSDNANKEGNKIWPSKMPKFIVKPKSTPTDPIKKQKTETTAGPDTGKAPVAEENSEPAQNNVLQSLCQNYDSDESE</sequence>
<organism evidence="10">
    <name type="scientific">Oryza sativa subsp. japonica</name>
    <name type="common">Rice</name>
    <dbReference type="NCBI Taxonomy" id="39947"/>
    <lineage>
        <taxon>Eukaryota</taxon>
        <taxon>Viridiplantae</taxon>
        <taxon>Streptophyta</taxon>
        <taxon>Embryophyta</taxon>
        <taxon>Tracheophyta</taxon>
        <taxon>Spermatophyta</taxon>
        <taxon>Magnoliopsida</taxon>
        <taxon>Liliopsida</taxon>
        <taxon>Poales</taxon>
        <taxon>Poaceae</taxon>
        <taxon>BOP clade</taxon>
        <taxon>Oryzoideae</taxon>
        <taxon>Oryzeae</taxon>
        <taxon>Oryzinae</taxon>
        <taxon>Oryza</taxon>
        <taxon>Oryza sativa</taxon>
    </lineage>
</organism>
<feature type="binding site" evidence="8">
    <location>
        <position position="47"/>
    </location>
    <ligand>
        <name>Zn(2+)</name>
        <dbReference type="ChEBI" id="CHEBI:29105"/>
    </ligand>
</feature>
<feature type="binding site" evidence="8">
    <location>
        <position position="81"/>
    </location>
    <ligand>
        <name>Zn(2+)</name>
        <dbReference type="ChEBI" id="CHEBI:29105"/>
    </ligand>
</feature>
<comment type="subcellular location">
    <subcellularLocation>
        <location evidence="1 8">Nucleus</location>
    </subcellularLocation>
</comment>
<comment type="subunit">
    <text evidence="8">Component of the spliceosome. Present in the activated B complex, the catalytically activated B* complex which catalyzes the branching, the catalytic step 1 C complex catalyzing the exon ligation, and the postcatalytic P complex containing the ligated exons (mRNA) and the excised lariat intron.</text>
</comment>
<keyword evidence="7 8" id="KW-0539">Nucleus</keyword>
<evidence type="ECO:0000256" key="4">
    <source>
        <dbReference type="ARBA" id="ARBA00022728"/>
    </source>
</evidence>
<feature type="binding site" evidence="8">
    <location>
        <position position="44"/>
    </location>
    <ligand>
        <name>Zn(2+)</name>
        <dbReference type="ChEBI" id="CHEBI:29105"/>
    </ligand>
</feature>
<protein>
    <recommendedName>
        <fullName evidence="8">Splicing factor YJU2</fullName>
    </recommendedName>
</protein>
<feature type="compositionally biased region" description="Polar residues" evidence="9">
    <location>
        <begin position="207"/>
        <end position="237"/>
    </location>
</feature>
<proteinExistence type="inferred from homology"/>
<dbReference type="HAMAP" id="MF_03226">
    <property type="entry name" value="YJU2"/>
    <property type="match status" value="1"/>
</dbReference>
<dbReference type="PANTHER" id="PTHR12111">
    <property type="entry name" value="SPLICING FACTOR YJU2"/>
    <property type="match status" value="1"/>
</dbReference>
<feature type="compositionally biased region" description="Basic and acidic residues" evidence="9">
    <location>
        <begin position="182"/>
        <end position="194"/>
    </location>
</feature>
<feature type="region of interest" description="Disordered" evidence="9">
    <location>
        <begin position="182"/>
        <end position="309"/>
    </location>
</feature>
<dbReference type="GO" id="GO:0046872">
    <property type="term" value="F:metal ion binding"/>
    <property type="evidence" value="ECO:0007669"/>
    <property type="project" value="UniProtKB-KW"/>
</dbReference>
<dbReference type="AlphaFoldDB" id="A2ZUW6"/>
<reference evidence="10" key="1">
    <citation type="journal article" date="2005" name="PLoS Biol.">
        <title>The genomes of Oryza sativa: a history of duplications.</title>
        <authorList>
            <person name="Yu J."/>
            <person name="Wang J."/>
            <person name="Lin W."/>
            <person name="Li S."/>
            <person name="Li H."/>
            <person name="Zhou J."/>
            <person name="Ni P."/>
            <person name="Dong W."/>
            <person name="Hu S."/>
            <person name="Zeng C."/>
            <person name="Zhang J."/>
            <person name="Zhang Y."/>
            <person name="Li R."/>
            <person name="Xu Z."/>
            <person name="Li S."/>
            <person name="Li X."/>
            <person name="Zheng H."/>
            <person name="Cong L."/>
            <person name="Lin L."/>
            <person name="Yin J."/>
            <person name="Geng J."/>
            <person name="Li G."/>
            <person name="Shi J."/>
            <person name="Liu J."/>
            <person name="Lv H."/>
            <person name="Li J."/>
            <person name="Wang J."/>
            <person name="Deng Y."/>
            <person name="Ran L."/>
            <person name="Shi X."/>
            <person name="Wang X."/>
            <person name="Wu Q."/>
            <person name="Li C."/>
            <person name="Ren X."/>
            <person name="Wang J."/>
            <person name="Wang X."/>
            <person name="Li D."/>
            <person name="Liu D."/>
            <person name="Zhang X."/>
            <person name="Ji Z."/>
            <person name="Zhao W."/>
            <person name="Sun Y."/>
            <person name="Zhang Z."/>
            <person name="Bao J."/>
            <person name="Han Y."/>
            <person name="Dong L."/>
            <person name="Ji J."/>
            <person name="Chen P."/>
            <person name="Wu S."/>
            <person name="Liu J."/>
            <person name="Xiao Y."/>
            <person name="Bu D."/>
            <person name="Tan J."/>
            <person name="Yang L."/>
            <person name="Ye C."/>
            <person name="Zhang J."/>
            <person name="Xu J."/>
            <person name="Zhou Y."/>
            <person name="Yu Y."/>
            <person name="Zhang B."/>
            <person name="Zhuang S."/>
            <person name="Wei H."/>
            <person name="Liu B."/>
            <person name="Lei M."/>
            <person name="Yu H."/>
            <person name="Li Y."/>
            <person name="Xu H."/>
            <person name="Wei S."/>
            <person name="He X."/>
            <person name="Fang L."/>
            <person name="Zhang Z."/>
            <person name="Zhang Y."/>
            <person name="Huang X."/>
            <person name="Su Z."/>
            <person name="Tong W."/>
            <person name="Li J."/>
            <person name="Tong Z."/>
            <person name="Li S."/>
            <person name="Ye J."/>
            <person name="Wang L."/>
            <person name="Fang L."/>
            <person name="Lei T."/>
            <person name="Chen C."/>
            <person name="Chen H."/>
            <person name="Xu Z."/>
            <person name="Li H."/>
            <person name="Huang H."/>
            <person name="Zhang F."/>
            <person name="Xu H."/>
            <person name="Li N."/>
            <person name="Zhao C."/>
            <person name="Li S."/>
            <person name="Dong L."/>
            <person name="Huang Y."/>
            <person name="Li L."/>
            <person name="Xi Y."/>
            <person name="Qi Q."/>
            <person name="Li W."/>
            <person name="Zhang B."/>
            <person name="Hu W."/>
            <person name="Zhang Y."/>
            <person name="Tian X."/>
            <person name="Jiao Y."/>
            <person name="Liang X."/>
            <person name="Jin J."/>
            <person name="Gao L."/>
            <person name="Zheng W."/>
            <person name="Hao B."/>
            <person name="Liu S."/>
            <person name="Wang W."/>
            <person name="Yuan L."/>
            <person name="Cao M."/>
            <person name="McDermott J."/>
            <person name="Samudrala R."/>
            <person name="Wang J."/>
            <person name="Wong G.K."/>
            <person name="Yang H."/>
        </authorList>
    </citation>
    <scope>NUCLEOTIDE SEQUENCE [LARGE SCALE GENOMIC DNA]</scope>
</reference>
<gene>
    <name evidence="10" type="ORF">OsJ_02409</name>
</gene>
<reference evidence="10" key="2">
    <citation type="submission" date="2008-12" db="EMBL/GenBank/DDBJ databases">
        <title>Improved gene annotation of the rice (Oryza sativa) genomes.</title>
        <authorList>
            <person name="Wang J."/>
            <person name="Li R."/>
            <person name="Fan W."/>
            <person name="Huang Q."/>
            <person name="Zhang J."/>
            <person name="Zhou Y."/>
            <person name="Hu Y."/>
            <person name="Zi S."/>
            <person name="Li J."/>
            <person name="Ni P."/>
            <person name="Zheng H."/>
            <person name="Zhang Y."/>
            <person name="Zhao M."/>
            <person name="Hao Q."/>
            <person name="McDermott J."/>
            <person name="Samudrala R."/>
            <person name="Kristiansen K."/>
            <person name="Wong G.K.-S."/>
        </authorList>
    </citation>
    <scope>NUCLEOTIDE SEQUENCE</scope>
</reference>
<dbReference type="EMBL" id="CM000138">
    <property type="protein sequence ID" value="EAZ12513.1"/>
    <property type="molecule type" value="Genomic_DNA"/>
</dbReference>
<dbReference type="InterPro" id="IPR007590">
    <property type="entry name" value="Saf4/Yju2"/>
</dbReference>
<dbReference type="InterPro" id="IPR043701">
    <property type="entry name" value="Yju2"/>
</dbReference>
<dbReference type="GO" id="GO:0000349">
    <property type="term" value="P:generation of catalytic spliceosome for first transesterification step"/>
    <property type="evidence" value="ECO:0007669"/>
    <property type="project" value="UniProtKB-UniRule"/>
</dbReference>
<evidence type="ECO:0000313" key="10">
    <source>
        <dbReference type="EMBL" id="EAZ12513.1"/>
    </source>
</evidence>
<keyword evidence="3 8" id="KW-0479">Metal-binding</keyword>
<dbReference type="Proteomes" id="UP000007752">
    <property type="component" value="Chromosome 1"/>
</dbReference>
<feature type="compositionally biased region" description="Polar residues" evidence="9">
    <location>
        <begin position="289"/>
        <end position="303"/>
    </location>
</feature>
<feature type="region of interest" description="Disordered" evidence="9">
    <location>
        <begin position="99"/>
        <end position="131"/>
    </location>
</feature>
<keyword evidence="6" id="KW-0508">mRNA splicing</keyword>
<evidence type="ECO:0000256" key="7">
    <source>
        <dbReference type="ARBA" id="ARBA00023242"/>
    </source>
</evidence>
<evidence type="ECO:0000256" key="3">
    <source>
        <dbReference type="ARBA" id="ARBA00022723"/>
    </source>
</evidence>
<keyword evidence="4 8" id="KW-0747">Spliceosome</keyword>
<feature type="binding site" evidence="8">
    <location>
        <position position="84"/>
    </location>
    <ligand>
        <name>Zn(2+)</name>
        <dbReference type="ChEBI" id="CHEBI:29105"/>
    </ligand>
</feature>
<name>A2ZUW6_ORYSJ</name>
<dbReference type="GO" id="GO:0071006">
    <property type="term" value="C:U2-type catalytic step 1 spliceosome"/>
    <property type="evidence" value="ECO:0007669"/>
    <property type="project" value="UniProtKB-UniRule"/>
</dbReference>